<evidence type="ECO:0000313" key="2">
    <source>
        <dbReference type="Proteomes" id="UP000652761"/>
    </source>
</evidence>
<reference evidence="1" key="1">
    <citation type="submission" date="2017-07" db="EMBL/GenBank/DDBJ databases">
        <title>Taro Niue Genome Assembly and Annotation.</title>
        <authorList>
            <person name="Atibalentja N."/>
            <person name="Keating K."/>
            <person name="Fields C.J."/>
        </authorList>
    </citation>
    <scope>NUCLEOTIDE SEQUENCE</scope>
    <source>
        <strain evidence="1">Niue_2</strain>
        <tissue evidence="1">Leaf</tissue>
    </source>
</reference>
<keyword evidence="2" id="KW-1185">Reference proteome</keyword>
<dbReference type="EMBL" id="NMUH01003443">
    <property type="protein sequence ID" value="MQM05601.1"/>
    <property type="molecule type" value="Genomic_DNA"/>
</dbReference>
<sequence length="71" mass="7951">MSKEVLIAVVAVDVGRLFASEPRKIWCSYLLFSLSGIYEWAVRERVVADQSVASQHVGDTHFDPSIRTSII</sequence>
<protein>
    <submittedName>
        <fullName evidence="1">Uncharacterized protein</fullName>
    </submittedName>
</protein>
<evidence type="ECO:0000313" key="1">
    <source>
        <dbReference type="EMBL" id="MQM05601.1"/>
    </source>
</evidence>
<comment type="caution">
    <text evidence="1">The sequence shown here is derived from an EMBL/GenBank/DDBJ whole genome shotgun (WGS) entry which is preliminary data.</text>
</comment>
<dbReference type="Proteomes" id="UP000652761">
    <property type="component" value="Unassembled WGS sequence"/>
</dbReference>
<accession>A0A843WJ71</accession>
<proteinExistence type="predicted"/>
<name>A0A843WJ71_COLES</name>
<organism evidence="1 2">
    <name type="scientific">Colocasia esculenta</name>
    <name type="common">Wild taro</name>
    <name type="synonym">Arum esculentum</name>
    <dbReference type="NCBI Taxonomy" id="4460"/>
    <lineage>
        <taxon>Eukaryota</taxon>
        <taxon>Viridiplantae</taxon>
        <taxon>Streptophyta</taxon>
        <taxon>Embryophyta</taxon>
        <taxon>Tracheophyta</taxon>
        <taxon>Spermatophyta</taxon>
        <taxon>Magnoliopsida</taxon>
        <taxon>Liliopsida</taxon>
        <taxon>Araceae</taxon>
        <taxon>Aroideae</taxon>
        <taxon>Colocasieae</taxon>
        <taxon>Colocasia</taxon>
    </lineage>
</organism>
<gene>
    <name evidence="1" type="ORF">Taro_038413</name>
</gene>
<dbReference type="AlphaFoldDB" id="A0A843WJ71"/>